<reference evidence="2 3" key="1">
    <citation type="journal article" date="2018" name="Front. Plant Sci.">
        <title>Red Clover (Trifolium pratense) and Zigzag Clover (T. medium) - A Picture of Genomic Similarities and Differences.</title>
        <authorList>
            <person name="Dluhosova J."/>
            <person name="Istvanek J."/>
            <person name="Nedelnik J."/>
            <person name="Repkova J."/>
        </authorList>
    </citation>
    <scope>NUCLEOTIDE SEQUENCE [LARGE SCALE GENOMIC DNA]</scope>
    <source>
        <strain evidence="3">cv. 10/8</strain>
        <tissue evidence="2">Leaf</tissue>
    </source>
</reference>
<name>A0A392N7N8_9FABA</name>
<keyword evidence="3" id="KW-1185">Reference proteome</keyword>
<feature type="region of interest" description="Disordered" evidence="1">
    <location>
        <begin position="1"/>
        <end position="31"/>
    </location>
</feature>
<accession>A0A392N7N8</accession>
<dbReference type="AlphaFoldDB" id="A0A392N7N8"/>
<evidence type="ECO:0000256" key="1">
    <source>
        <dbReference type="SAM" id="MobiDB-lite"/>
    </source>
</evidence>
<organism evidence="2 3">
    <name type="scientific">Trifolium medium</name>
    <dbReference type="NCBI Taxonomy" id="97028"/>
    <lineage>
        <taxon>Eukaryota</taxon>
        <taxon>Viridiplantae</taxon>
        <taxon>Streptophyta</taxon>
        <taxon>Embryophyta</taxon>
        <taxon>Tracheophyta</taxon>
        <taxon>Spermatophyta</taxon>
        <taxon>Magnoliopsida</taxon>
        <taxon>eudicotyledons</taxon>
        <taxon>Gunneridae</taxon>
        <taxon>Pentapetalae</taxon>
        <taxon>rosids</taxon>
        <taxon>fabids</taxon>
        <taxon>Fabales</taxon>
        <taxon>Fabaceae</taxon>
        <taxon>Papilionoideae</taxon>
        <taxon>50 kb inversion clade</taxon>
        <taxon>NPAAA clade</taxon>
        <taxon>Hologalegina</taxon>
        <taxon>IRL clade</taxon>
        <taxon>Trifolieae</taxon>
        <taxon>Trifolium</taxon>
    </lineage>
</organism>
<gene>
    <name evidence="2" type="ORF">A2U01_0016582</name>
</gene>
<evidence type="ECO:0000313" key="3">
    <source>
        <dbReference type="Proteomes" id="UP000265520"/>
    </source>
</evidence>
<comment type="caution">
    <text evidence="2">The sequence shown here is derived from an EMBL/GenBank/DDBJ whole genome shotgun (WGS) entry which is preliminary data.</text>
</comment>
<sequence>YYSATTSKQQFRHGSVTGQHPPINLPTSRPYHRCGLGTAVSRETGTEAAAEILAAEDPNPANTN</sequence>
<dbReference type="Proteomes" id="UP000265520">
    <property type="component" value="Unassembled WGS sequence"/>
</dbReference>
<proteinExistence type="predicted"/>
<protein>
    <submittedName>
        <fullName evidence="2">Uncharacterized protein</fullName>
    </submittedName>
</protein>
<evidence type="ECO:0000313" key="2">
    <source>
        <dbReference type="EMBL" id="MCH95602.1"/>
    </source>
</evidence>
<dbReference type="EMBL" id="LXQA010030221">
    <property type="protein sequence ID" value="MCH95602.1"/>
    <property type="molecule type" value="Genomic_DNA"/>
</dbReference>
<feature type="non-terminal residue" evidence="2">
    <location>
        <position position="1"/>
    </location>
</feature>